<gene>
    <name evidence="2" type="ORF">MSSD14B_21030</name>
</gene>
<dbReference type="Proteomes" id="UP000387223">
    <property type="component" value="Unassembled WGS sequence"/>
</dbReference>
<evidence type="ECO:0000256" key="1">
    <source>
        <dbReference type="SAM" id="MobiDB-lite"/>
    </source>
</evidence>
<accession>A0A5M3PZM6</accession>
<organism evidence="2 3">
    <name type="scientific">Marinobacter salsuginis</name>
    <dbReference type="NCBI Taxonomy" id="418719"/>
    <lineage>
        <taxon>Bacteria</taxon>
        <taxon>Pseudomonadati</taxon>
        <taxon>Pseudomonadota</taxon>
        <taxon>Gammaproteobacteria</taxon>
        <taxon>Pseudomonadales</taxon>
        <taxon>Marinobacteraceae</taxon>
        <taxon>Marinobacter</taxon>
    </lineage>
</organism>
<evidence type="ECO:0000313" key="3">
    <source>
        <dbReference type="Proteomes" id="UP000387223"/>
    </source>
</evidence>
<dbReference type="RefSeq" id="WP_136631466.1">
    <property type="nucleotide sequence ID" value="NZ_BGZI01000012.1"/>
</dbReference>
<protein>
    <submittedName>
        <fullName evidence="2">Uncharacterized protein</fullName>
    </submittedName>
</protein>
<name>A0A5M3PZM6_9GAMM</name>
<evidence type="ECO:0000313" key="2">
    <source>
        <dbReference type="EMBL" id="GBO88435.1"/>
    </source>
</evidence>
<proteinExistence type="predicted"/>
<feature type="compositionally biased region" description="Basic and acidic residues" evidence="1">
    <location>
        <begin position="10"/>
        <end position="21"/>
    </location>
</feature>
<comment type="caution">
    <text evidence="2">The sequence shown here is derived from an EMBL/GenBank/DDBJ whole genome shotgun (WGS) entry which is preliminary data.</text>
</comment>
<sequence>MGKAINGKFENMDQARNTRDDLIGSEIPQDLIYIDKDEQTIRVMLPSEEAREVYEIFDRHGVTYK</sequence>
<reference evidence="2 3" key="1">
    <citation type="journal article" date="2019" name="J. Gen. Appl. Microbiol.">
        <title>Aerobic degradation of cis-dichloroethene by the marine bacterium Marinobacter salsuginis strain 5N-3.</title>
        <authorList>
            <person name="Inoue Y."/>
            <person name="Fukunaga Y."/>
            <person name="Katsumata H."/>
            <person name="Ohji S."/>
            <person name="Hosoyama A."/>
            <person name="Mori K."/>
            <person name="Ando K."/>
        </authorList>
    </citation>
    <scope>NUCLEOTIDE SEQUENCE [LARGE SCALE GENOMIC DNA]</scope>
    <source>
        <strain evidence="2 3">NBRC 109114</strain>
    </source>
</reference>
<dbReference type="AlphaFoldDB" id="A0A5M3PZM6"/>
<dbReference type="EMBL" id="BGZI01000012">
    <property type="protein sequence ID" value="GBO88435.1"/>
    <property type="molecule type" value="Genomic_DNA"/>
</dbReference>
<feature type="region of interest" description="Disordered" evidence="1">
    <location>
        <begin position="1"/>
        <end position="21"/>
    </location>
</feature>